<dbReference type="Gene3D" id="3.40.50.300">
    <property type="entry name" value="P-loop containing nucleotide triphosphate hydrolases"/>
    <property type="match status" value="1"/>
</dbReference>
<accession>A0ABQ1N2V0</accession>
<keyword evidence="2" id="KW-1003">Cell membrane</keyword>
<feature type="domain" description="Polysaccharide chain length determinant N-terminal" evidence="8">
    <location>
        <begin position="12"/>
        <end position="93"/>
    </location>
</feature>
<evidence type="ECO:0000256" key="1">
    <source>
        <dbReference type="ARBA" id="ARBA00004651"/>
    </source>
</evidence>
<evidence type="ECO:0000259" key="8">
    <source>
        <dbReference type="Pfam" id="PF02706"/>
    </source>
</evidence>
<dbReference type="InterPro" id="IPR027417">
    <property type="entry name" value="P-loop_NTPase"/>
</dbReference>
<evidence type="ECO:0000313" key="10">
    <source>
        <dbReference type="EMBL" id="GGC47868.1"/>
    </source>
</evidence>
<dbReference type="EMBL" id="BMEC01000013">
    <property type="protein sequence ID" value="GGC47868.1"/>
    <property type="molecule type" value="Genomic_DNA"/>
</dbReference>
<dbReference type="PANTHER" id="PTHR32309">
    <property type="entry name" value="TYROSINE-PROTEIN KINASE"/>
    <property type="match status" value="1"/>
</dbReference>
<feature type="transmembrane region" description="Helical" evidence="7">
    <location>
        <begin position="482"/>
        <end position="505"/>
    </location>
</feature>
<name>A0ABQ1N2V0_9BACT</name>
<gene>
    <name evidence="10" type="ORF">GCM10011506_36870</name>
</gene>
<dbReference type="InterPro" id="IPR050445">
    <property type="entry name" value="Bact_polysacc_biosynth/exp"/>
</dbReference>
<protein>
    <recommendedName>
        <fullName evidence="12">Tyrosine kinase G-rich domain-containing protein</fullName>
    </recommendedName>
</protein>
<evidence type="ECO:0000256" key="7">
    <source>
        <dbReference type="SAM" id="Phobius"/>
    </source>
</evidence>
<comment type="caution">
    <text evidence="10">The sequence shown here is derived from an EMBL/GenBank/DDBJ whole genome shotgun (WGS) entry which is preliminary data.</text>
</comment>
<sequence length="735" mass="83834">MQEHLGILRPYFRGLPLIILATMIGFVVASKYLNYVTPMYESTTTLKLADISEGVNNSNLFKDFDVFATSNKIAGEIEVLKSQVLLNKVLDELNFDVEIYRVGKIRSVELYDQSPFLVEKFNVGEQYFDKKFDVKVAQDGSYAVNVPHEGLRKGKIGDTLQLEKGQILIRRNEVLLAGNPYLQVADHYEFELISRNKLMGMIKKDLDIMAVDKDVAVIKITTKSAVPQKASLLVNKIAEIYIHDYIDSKYKVANVTVNFLENQIGAVNERLTDAEDKIQDFRNQKGITNIFQENETNLRKISQLKIQQTNLKMGLDAIQELEKYVKEGADRFLELAPNFEAFTDLLSTEIVKNIKKLQAEKMDLLLVYTTEDERVKIIDDKIEDLKNYLIESISNTRNNLQIKYDNLTADIEEAELVFKVVPENEKMLTILNREFQIYQQSYNYLNEKKIEAEIAQAAKIAFHRVITPGNVPKVPVSPNKPIIKIVSAMLGMFGALALIFVVHALKAKVNDKRTIESRSMIPLSALSPKLKTSDSIFEHFQKLTAQLEIKGLMGDKYFMTLSSFKAQDGAPFNTLQLTKALARQGRKVLLIDVDNTLGIAECTPGEVHEFGDLISYLSLNDNRYKCYSKERLSDMLRRVSSDFQVTLALNGNIGSQMSLLMMSLADVNMVVLDARLTPAKKVLEVDLLKEEYKLPNMHFLLNRYAYTPSIFREIKLIFMRLFKRTKATKELSWQL</sequence>
<evidence type="ECO:0000256" key="4">
    <source>
        <dbReference type="ARBA" id="ARBA00022989"/>
    </source>
</evidence>
<organism evidence="10 11">
    <name type="scientific">Marivirga lumbricoides</name>
    <dbReference type="NCBI Taxonomy" id="1046115"/>
    <lineage>
        <taxon>Bacteria</taxon>
        <taxon>Pseudomonadati</taxon>
        <taxon>Bacteroidota</taxon>
        <taxon>Cytophagia</taxon>
        <taxon>Cytophagales</taxon>
        <taxon>Marivirgaceae</taxon>
        <taxon>Marivirga</taxon>
    </lineage>
</organism>
<feature type="coiled-coil region" evidence="6">
    <location>
        <begin position="257"/>
        <end position="284"/>
    </location>
</feature>
<keyword evidence="4 7" id="KW-1133">Transmembrane helix</keyword>
<evidence type="ECO:0008006" key="12">
    <source>
        <dbReference type="Google" id="ProtNLM"/>
    </source>
</evidence>
<keyword evidence="5 7" id="KW-0472">Membrane</keyword>
<feature type="transmembrane region" description="Helical" evidence="7">
    <location>
        <begin position="12"/>
        <end position="33"/>
    </location>
</feature>
<dbReference type="InterPro" id="IPR032807">
    <property type="entry name" value="GNVR"/>
</dbReference>
<dbReference type="Pfam" id="PF13807">
    <property type="entry name" value="GNVR"/>
    <property type="match status" value="1"/>
</dbReference>
<keyword evidence="11" id="KW-1185">Reference proteome</keyword>
<reference evidence="11" key="1">
    <citation type="journal article" date="2019" name="Int. J. Syst. Evol. Microbiol.">
        <title>The Global Catalogue of Microorganisms (GCM) 10K type strain sequencing project: providing services to taxonomists for standard genome sequencing and annotation.</title>
        <authorList>
            <consortium name="The Broad Institute Genomics Platform"/>
            <consortium name="The Broad Institute Genome Sequencing Center for Infectious Disease"/>
            <person name="Wu L."/>
            <person name="Ma J."/>
        </authorList>
    </citation>
    <scope>NUCLEOTIDE SEQUENCE [LARGE SCALE GENOMIC DNA]</scope>
    <source>
        <strain evidence="11">CGMCC 1.10832</strain>
    </source>
</reference>
<evidence type="ECO:0000256" key="3">
    <source>
        <dbReference type="ARBA" id="ARBA00022692"/>
    </source>
</evidence>
<dbReference type="InterPro" id="IPR003856">
    <property type="entry name" value="LPS_length_determ_N"/>
</dbReference>
<dbReference type="PANTHER" id="PTHR32309:SF31">
    <property type="entry name" value="CAPSULAR EXOPOLYSACCHARIDE FAMILY"/>
    <property type="match status" value="1"/>
</dbReference>
<evidence type="ECO:0000256" key="5">
    <source>
        <dbReference type="ARBA" id="ARBA00023136"/>
    </source>
</evidence>
<keyword evidence="6" id="KW-0175">Coiled coil</keyword>
<evidence type="ECO:0000256" key="2">
    <source>
        <dbReference type="ARBA" id="ARBA00022475"/>
    </source>
</evidence>
<dbReference type="Pfam" id="PF02706">
    <property type="entry name" value="Wzz"/>
    <property type="match status" value="1"/>
</dbReference>
<keyword evidence="3 7" id="KW-0812">Transmembrane</keyword>
<evidence type="ECO:0000313" key="11">
    <source>
        <dbReference type="Proteomes" id="UP000636010"/>
    </source>
</evidence>
<dbReference type="RefSeq" id="WP_188466361.1">
    <property type="nucleotide sequence ID" value="NZ_BAABHU010000013.1"/>
</dbReference>
<evidence type="ECO:0000256" key="6">
    <source>
        <dbReference type="SAM" id="Coils"/>
    </source>
</evidence>
<evidence type="ECO:0000259" key="9">
    <source>
        <dbReference type="Pfam" id="PF13807"/>
    </source>
</evidence>
<dbReference type="SUPFAM" id="SSF52540">
    <property type="entry name" value="P-loop containing nucleoside triphosphate hydrolases"/>
    <property type="match status" value="1"/>
</dbReference>
<proteinExistence type="predicted"/>
<feature type="coiled-coil region" evidence="6">
    <location>
        <begin position="390"/>
        <end position="417"/>
    </location>
</feature>
<comment type="subcellular location">
    <subcellularLocation>
        <location evidence="1">Cell membrane</location>
        <topology evidence="1">Multi-pass membrane protein</topology>
    </subcellularLocation>
</comment>
<feature type="domain" description="Tyrosine-protein kinase G-rich" evidence="9">
    <location>
        <begin position="430"/>
        <end position="501"/>
    </location>
</feature>
<dbReference type="Proteomes" id="UP000636010">
    <property type="component" value="Unassembled WGS sequence"/>
</dbReference>